<dbReference type="AlphaFoldDB" id="A0A975DJE2"/>
<dbReference type="Gene3D" id="1.20.120.1630">
    <property type="match status" value="1"/>
</dbReference>
<dbReference type="Proteomes" id="UP000664904">
    <property type="component" value="Chromosome"/>
</dbReference>
<organism evidence="2 3">
    <name type="scientific">Pseudoalteromonas xiamenensis</name>
    <dbReference type="NCBI Taxonomy" id="882626"/>
    <lineage>
        <taxon>Bacteria</taxon>
        <taxon>Pseudomonadati</taxon>
        <taxon>Pseudomonadota</taxon>
        <taxon>Gammaproteobacteria</taxon>
        <taxon>Alteromonadales</taxon>
        <taxon>Pseudoalteromonadaceae</taxon>
        <taxon>Pseudoalteromonas</taxon>
    </lineage>
</organism>
<keyword evidence="1" id="KW-1133">Transmembrane helix</keyword>
<gene>
    <name evidence="2" type="ORF">J5O05_04765</name>
</gene>
<feature type="transmembrane region" description="Helical" evidence="1">
    <location>
        <begin position="23"/>
        <end position="46"/>
    </location>
</feature>
<keyword evidence="1" id="KW-0812">Transmembrane</keyword>
<evidence type="ECO:0000313" key="3">
    <source>
        <dbReference type="Proteomes" id="UP000664904"/>
    </source>
</evidence>
<proteinExistence type="predicted"/>
<dbReference type="Pfam" id="PF06966">
    <property type="entry name" value="DUF1295"/>
    <property type="match status" value="1"/>
</dbReference>
<dbReference type="PANTHER" id="PTHR32251:SF17">
    <property type="entry name" value="STEROID 5-ALPHA REDUCTASE C-TERMINAL DOMAIN-CONTAINING PROTEIN"/>
    <property type="match status" value="1"/>
</dbReference>
<dbReference type="InterPro" id="IPR010721">
    <property type="entry name" value="UstE-like"/>
</dbReference>
<dbReference type="PROSITE" id="PS50244">
    <property type="entry name" value="S5A_REDUCTASE"/>
    <property type="match status" value="1"/>
</dbReference>
<feature type="transmembrane region" description="Helical" evidence="1">
    <location>
        <begin position="66"/>
        <end position="86"/>
    </location>
</feature>
<feature type="transmembrane region" description="Helical" evidence="1">
    <location>
        <begin position="176"/>
        <end position="195"/>
    </location>
</feature>
<dbReference type="EMBL" id="CP072133">
    <property type="protein sequence ID" value="QTH72200.1"/>
    <property type="molecule type" value="Genomic_DNA"/>
</dbReference>
<dbReference type="GO" id="GO:0016020">
    <property type="term" value="C:membrane"/>
    <property type="evidence" value="ECO:0007669"/>
    <property type="project" value="TreeGrafter"/>
</dbReference>
<keyword evidence="1" id="KW-0472">Membrane</keyword>
<dbReference type="PANTHER" id="PTHR32251">
    <property type="entry name" value="3-OXO-5-ALPHA-STEROID 4-DEHYDROGENASE"/>
    <property type="match status" value="1"/>
</dbReference>
<dbReference type="KEGG" id="pxi:J5O05_04765"/>
<keyword evidence="3" id="KW-1185">Reference proteome</keyword>
<reference evidence="2" key="1">
    <citation type="submission" date="2021-03" db="EMBL/GenBank/DDBJ databases">
        <title>Complete Genome of Pseudoalteromonas xiamenensis STKMTI.2, a new potential marine bacterium producing anti-Vibrio compounds.</title>
        <authorList>
            <person name="Handayani D.P."/>
            <person name="Isnansetyo A."/>
            <person name="Istiqomah I."/>
            <person name="Jumina J."/>
        </authorList>
    </citation>
    <scope>NUCLEOTIDE SEQUENCE</scope>
    <source>
        <strain evidence="2">STKMTI.2</strain>
    </source>
</reference>
<name>A0A975DJE2_9GAMM</name>
<accession>A0A975DJE2</accession>
<feature type="transmembrane region" description="Helical" evidence="1">
    <location>
        <begin position="122"/>
        <end position="144"/>
    </location>
</feature>
<protein>
    <submittedName>
        <fullName evidence="2">DUF1295 domain-containing protein</fullName>
    </submittedName>
</protein>
<sequence length="241" mass="27431">MENVKQNTGGVNREYGKATAQRFTFVGLHLALVLFCAWLVFAGGFAYLGSLFGEQWQFADMTRAEILFGCAALYWLRHAITVLYLLQRAIDWSEVFGLLCFMAFFEIGLLVLGGGAFRDSVIPLGGLDVVAVVLLVVGSFFNTFSELQRKWWKKDASNKGKCYTEGLFKYSMHINYFGDSVLFTGWALFTVNFWTLLLPLSMAYSFVAFHIPALDSYLEDRYGEPFKRYAAKTKKFIPFIY</sequence>
<evidence type="ECO:0000313" key="2">
    <source>
        <dbReference type="EMBL" id="QTH72200.1"/>
    </source>
</evidence>
<feature type="transmembrane region" description="Helical" evidence="1">
    <location>
        <begin position="95"/>
        <end position="116"/>
    </location>
</feature>
<evidence type="ECO:0000256" key="1">
    <source>
        <dbReference type="SAM" id="Phobius"/>
    </source>
</evidence>
<dbReference type="RefSeq" id="WP_208843822.1">
    <property type="nucleotide sequence ID" value="NZ_CP072133.1"/>
</dbReference>